<reference evidence="1 2" key="1">
    <citation type="submission" date="2013-09" db="EMBL/GenBank/DDBJ databases">
        <title>Biodegradation of hydrocarbons in the deep terrestrial subsurface : characterization of a microbial consortium composed of two Desulfotomaculum species originating from a deep geological formation.</title>
        <authorList>
            <person name="Aullo T."/>
            <person name="Berlendis S."/>
            <person name="Lascourreges J.-F."/>
            <person name="Dessort D."/>
            <person name="Saint-Laurent S."/>
            <person name="Schraauwers B."/>
            <person name="Mas J."/>
            <person name="Magot M."/>
            <person name="Ranchou-Peyruse A."/>
        </authorList>
    </citation>
    <scope>NUCLEOTIDE SEQUENCE [LARGE SCALE GENOMIC DNA]</scope>
    <source>
        <strain evidence="1 2">Bs107</strain>
    </source>
</reference>
<dbReference type="Proteomes" id="UP000222564">
    <property type="component" value="Unassembled WGS sequence"/>
</dbReference>
<name>A0A2C6MK36_9FIRM</name>
<sequence length="67" mass="7337">MENFAVENEAPYLFLFHHGGDYCAFLPLYFDSQGLTNGQIGILLALGPVSQSWFNLPGAISVTGCRQ</sequence>
<accession>A0A2C6MK36</accession>
<gene>
    <name evidence="1" type="ORF">P378_00845</name>
</gene>
<dbReference type="EMBL" id="AWQQ01000006">
    <property type="protein sequence ID" value="PHJ39906.1"/>
    <property type="molecule type" value="Genomic_DNA"/>
</dbReference>
<proteinExistence type="predicted"/>
<evidence type="ECO:0000313" key="1">
    <source>
        <dbReference type="EMBL" id="PHJ39906.1"/>
    </source>
</evidence>
<comment type="caution">
    <text evidence="1">The sequence shown here is derived from an EMBL/GenBank/DDBJ whole genome shotgun (WGS) entry which is preliminary data.</text>
</comment>
<keyword evidence="2" id="KW-1185">Reference proteome</keyword>
<organism evidence="1 2">
    <name type="scientific">Desulforamulus profundi</name>
    <dbReference type="NCBI Taxonomy" id="1383067"/>
    <lineage>
        <taxon>Bacteria</taxon>
        <taxon>Bacillati</taxon>
        <taxon>Bacillota</taxon>
        <taxon>Clostridia</taxon>
        <taxon>Eubacteriales</taxon>
        <taxon>Peptococcaceae</taxon>
        <taxon>Desulforamulus</taxon>
    </lineage>
</organism>
<dbReference type="AlphaFoldDB" id="A0A2C6MK36"/>
<protein>
    <submittedName>
        <fullName evidence="1">Uncharacterized protein</fullName>
    </submittedName>
</protein>
<evidence type="ECO:0000313" key="2">
    <source>
        <dbReference type="Proteomes" id="UP000222564"/>
    </source>
</evidence>